<organism evidence="1">
    <name type="scientific">mine drainage metagenome</name>
    <dbReference type="NCBI Taxonomy" id="410659"/>
    <lineage>
        <taxon>unclassified sequences</taxon>
        <taxon>metagenomes</taxon>
        <taxon>ecological metagenomes</taxon>
    </lineage>
</organism>
<gene>
    <name evidence="1" type="ORF">B1A_01663</name>
</gene>
<name>T1DDU5_9ZZZZ</name>
<comment type="caution">
    <text evidence="1">The sequence shown here is derived from an EMBL/GenBank/DDBJ whole genome shotgun (WGS) entry which is preliminary data.</text>
</comment>
<reference evidence="1" key="1">
    <citation type="submission" date="2013-08" db="EMBL/GenBank/DDBJ databases">
        <authorList>
            <person name="Mendez C."/>
            <person name="Richter M."/>
            <person name="Ferrer M."/>
            <person name="Sanchez J."/>
        </authorList>
    </citation>
    <scope>NUCLEOTIDE SEQUENCE</scope>
</reference>
<proteinExistence type="predicted"/>
<sequence length="97" mass="11688">MFDKLFERDHVIAKHRNGPLATERENFLRHLEAKKYARRVIRETAITLMVVVRRMGVVSPRTITWEEIESAAQSWAKSQTLRKRARSIYYPKRMFRR</sequence>
<protein>
    <submittedName>
        <fullName evidence="1">Phage integrase</fullName>
    </submittedName>
</protein>
<evidence type="ECO:0000313" key="1">
    <source>
        <dbReference type="EMBL" id="EQD79559.1"/>
    </source>
</evidence>
<accession>T1DDU5</accession>
<reference evidence="1" key="2">
    <citation type="journal article" date="2014" name="ISME J.">
        <title>Microbial stratification in low pH oxic and suboxic macroscopic growths along an acid mine drainage.</title>
        <authorList>
            <person name="Mendez-Garcia C."/>
            <person name="Mesa V."/>
            <person name="Sprenger R.R."/>
            <person name="Richter M."/>
            <person name="Diez M.S."/>
            <person name="Solano J."/>
            <person name="Bargiela R."/>
            <person name="Golyshina O.V."/>
            <person name="Manteca A."/>
            <person name="Ramos J.L."/>
            <person name="Gallego J.R."/>
            <person name="Llorente I."/>
            <person name="Martins Dos Santos V.A."/>
            <person name="Jensen O.N."/>
            <person name="Pelaez A.I."/>
            <person name="Sanchez J."/>
            <person name="Ferrer M."/>
        </authorList>
    </citation>
    <scope>NUCLEOTIDE SEQUENCE</scope>
</reference>
<dbReference type="EMBL" id="AUZX01001262">
    <property type="protein sequence ID" value="EQD79559.1"/>
    <property type="molecule type" value="Genomic_DNA"/>
</dbReference>
<dbReference type="AlphaFoldDB" id="T1DDU5"/>
<feature type="non-terminal residue" evidence="1">
    <location>
        <position position="97"/>
    </location>
</feature>